<evidence type="ECO:0000256" key="3">
    <source>
        <dbReference type="PROSITE-ProRule" id="PRU00192"/>
    </source>
</evidence>
<feature type="domain" description="PH" evidence="6">
    <location>
        <begin position="1675"/>
        <end position="1781"/>
    </location>
</feature>
<dbReference type="PANTHER" id="PTHR45834:SF3">
    <property type="entry name" value="RHO GUANINE NUCLEOTIDE EXCHANGE FACTOR 3, ISOFORM L"/>
    <property type="match status" value="1"/>
</dbReference>
<sequence>MSRDLDLERVRDRLLQLTENSTSQQRGGMPFNVKRKTGPLGRQSSASASAKFPTRKLSMQDFVRMDPGYTPDIEHLVFPRRRSPQQVAPAVSATDHQQTGSGKTRSRLAEMFALSRHLQRSSISKGQINRSVDSAIEPPSKPISSHARQSSVKNDPSKKWIYSVDGVLHQQQQQQQQSKITTRTSPNESGSRNPNVSILHFRGVSESWDKGPTPAVPFSTSARSHFVNSRCTTTTTNSSSTVPASGPALMKQQSLFGSTTQKWTNSPSFHSGSEVNSPGIFTFTGNCHRELSPVRWCDREVDGVYLGKSGWVQVQQRSLDDRKANYSVNFAKSLQSRRTGLKLANHHYYSEPSKSLDISSRTKSMDVPSPIERPAVLHLSSRVYKAPSPLPDSESPPSVTPIISPPPAFQDKTKSPLKKSRSFFGRTPFLPRANAIEDSDNSPPVSPREKWISTAPNAPILSKPKSIIKTSPGVEKPPRAFKKVPQTKSLEDSTVSRRMQFKHQYGSSSSSSSSMGFRSLDSCLNRSNSVMPRLLENADSTVDICGDADEEDNNSSSANMMVSNPNLLQAEFSRKLSPSGRTNRHYRNQQRRSPAGSDTKPSPASSSSSSNEFLSRSPQHPTVIRRNVQSRPPKPQQEDTLSRVRRSRSLQLPERQMPTFDRGQKLSPQQFNKSMERPQYPLPSDRSPQYERAELREEELLREAEVVAGFLYGNRSKAAAQALLMHNRYNNNNNISLEDKIKGDNKLGLKNDLTVYYVGNNRNDRQRVLLRGATSPSLSSSQTNFENEVKGSCTPQSCSYWPHCTHRETHFAMRSSQSYPSHQRSSESLNTTDSSTRTISTVVEEKETKRRSEMENRMKKSQEFRRISSNRPPATGCSMRRNGSTEIPTVFDRNKVSPRVSGSSSGSDQAWLGTSRISSRRSSRASTPVDERRPGSAPMQDILPINLGHQQKSMSLPKSFLTGSCSEIYLPSQLPWKRQGTESLSSSPGIIRKIPTPEVAHTAPVTPLHEGRRGRPLGSIRGNRATSTPYLAELHRDSSRTFIELCGDNSDDSCEHSLSENLSSEAVSIVPSNESVLQKFRKTISLFSHRKSSKDSFPSDDTASETVASEEDSSPHRLHTTSQKHRFGPLVWRSNNNKEKKRLNKAARNAKCNSGDSGIQIEIPGTCGGGTGESSESHDTDSCLPPLDSPPVLRRPKPSGGRHNLRPHSDIPHHMLTETDVKQQRHRADSQINQQRTTKQVRRTRSDLGGQRLLGWEQRQAARRMLRNMATSRSKRPPDDQQDGVILRKHLHGAPPTRPALRRSLSQPVDIDKITNGAAMTNETNHRVSNNNTSDEDTMSDSDVSSIASLSGHKKSLELPDTDDDMMILAEAVFDHVAIEADELPFRAGDVIEVEDITDREWWWGSNNSKWGWFPAQFVRLRVSQEDTVEDCLAAIASGRPASTQIRRRTSISLLSNDQVRTSVVRELVNTERDFVKVLTDVSEGYLSECRKRTDMFSEEQIATIFINLEDILHFQVGFLSDLEKSIDWEAPHKSLIGECFLRHSCGFKMYSDYCNSHPMATAALQDLYECNSYSKFFEACRLMRGLIEIPLDGYLLTPIQRICKYPLQLAELLKYTRADHEDYFKIKEALEVMRGVATLINERKRVMESLEKLAAWQQRVDGWEGEDLIEMSSQLIRQGEVVKVSTGVWTNNITLFLFDHQVVYCKKDLLKRNNYVYKGRICLDSTEIIDVPDGKDSTVHVNVRNAIKLVNSAKDKCFVFCCRSNKEKQRWLEAFKEERRLSKQENDDGLKLPPPARHLAKMAAHRQKRPPRKFRHGNNKFKHHLGSSMLQLNVTSSNHNSRIGRKMATWFNFKKSRHRDVS</sequence>
<keyword evidence="9" id="KW-1185">Reference proteome</keyword>
<feature type="compositionally biased region" description="Polar residues" evidence="4">
    <location>
        <begin position="1318"/>
        <end position="1333"/>
    </location>
</feature>
<feature type="compositionally biased region" description="Polar residues" evidence="4">
    <location>
        <begin position="17"/>
        <end position="26"/>
    </location>
</feature>
<feature type="region of interest" description="Disordered" evidence="4">
    <location>
        <begin position="169"/>
        <end position="196"/>
    </location>
</feature>
<dbReference type="SUPFAM" id="SSF48065">
    <property type="entry name" value="DBL homology domain (DH-domain)"/>
    <property type="match status" value="1"/>
</dbReference>
<feature type="compositionally biased region" description="Low complexity" evidence="4">
    <location>
        <begin position="815"/>
        <end position="828"/>
    </location>
</feature>
<dbReference type="PROSITE" id="PS50010">
    <property type="entry name" value="DH_2"/>
    <property type="match status" value="1"/>
</dbReference>
<dbReference type="InterPro" id="IPR055251">
    <property type="entry name" value="SOS1_NGEF_PH"/>
</dbReference>
<dbReference type="PROSITE" id="PS00741">
    <property type="entry name" value="DH_1"/>
    <property type="match status" value="1"/>
</dbReference>
<feature type="compositionally biased region" description="Polar residues" evidence="4">
    <location>
        <begin position="829"/>
        <end position="841"/>
    </location>
</feature>
<feature type="compositionally biased region" description="Polar residues" evidence="4">
    <location>
        <begin position="120"/>
        <end position="132"/>
    </location>
</feature>
<dbReference type="SUPFAM" id="SSF50729">
    <property type="entry name" value="PH domain-like"/>
    <property type="match status" value="1"/>
</dbReference>
<dbReference type="CDD" id="cd01224">
    <property type="entry name" value="PH_Collybistin_ASEF"/>
    <property type="match status" value="1"/>
</dbReference>
<evidence type="ECO:0000259" key="7">
    <source>
        <dbReference type="PROSITE" id="PS50010"/>
    </source>
</evidence>
<reference evidence="8 9" key="1">
    <citation type="submission" date="2024-05" db="EMBL/GenBank/DDBJ databases">
        <title>Genetic variation in Jamaican populations of the coffee berry borer (Hypothenemus hampei).</title>
        <authorList>
            <person name="Errbii M."/>
            <person name="Myrie A."/>
        </authorList>
    </citation>
    <scope>NUCLEOTIDE SEQUENCE [LARGE SCALE GENOMIC DNA]</scope>
    <source>
        <strain evidence="8">JA-Hopewell-2020-01-JO</strain>
        <tissue evidence="8">Whole body</tissue>
    </source>
</reference>
<evidence type="ECO:0000256" key="1">
    <source>
        <dbReference type="ARBA" id="ARBA00022443"/>
    </source>
</evidence>
<dbReference type="InterPro" id="IPR000219">
    <property type="entry name" value="DH_dom"/>
</dbReference>
<dbReference type="PROSITE" id="PS50003">
    <property type="entry name" value="PH_DOMAIN"/>
    <property type="match status" value="1"/>
</dbReference>
<feature type="region of interest" description="Disordered" evidence="4">
    <location>
        <begin position="82"/>
        <end position="105"/>
    </location>
</feature>
<feature type="compositionally biased region" description="Low complexity" evidence="4">
    <location>
        <begin position="597"/>
        <end position="618"/>
    </location>
</feature>
<feature type="region of interest" description="Disordered" evidence="4">
    <location>
        <begin position="1090"/>
        <end position="1256"/>
    </location>
</feature>
<dbReference type="PANTHER" id="PTHR45834">
    <property type="entry name" value="RHO GUANINE NUCLEOTIDE EXCHANGE FACTOR 9-RELATED"/>
    <property type="match status" value="1"/>
</dbReference>
<proteinExistence type="predicted"/>
<gene>
    <name evidence="8" type="ORF">ABEB36_012477</name>
</gene>
<dbReference type="SMART" id="SM00233">
    <property type="entry name" value="PH"/>
    <property type="match status" value="1"/>
</dbReference>
<feature type="region of interest" description="Disordered" evidence="4">
    <location>
        <begin position="462"/>
        <end position="492"/>
    </location>
</feature>
<dbReference type="GO" id="GO:0005085">
    <property type="term" value="F:guanyl-nucleotide exchange factor activity"/>
    <property type="evidence" value="ECO:0007669"/>
    <property type="project" value="UniProtKB-KW"/>
</dbReference>
<comment type="caution">
    <text evidence="8">The sequence shown here is derived from an EMBL/GenBank/DDBJ whole genome shotgun (WGS) entry which is preliminary data.</text>
</comment>
<dbReference type="Pfam" id="PF22697">
    <property type="entry name" value="SOS1_NGEF_PH"/>
    <property type="match status" value="1"/>
</dbReference>
<dbReference type="PROSITE" id="PS50002">
    <property type="entry name" value="SH3"/>
    <property type="match status" value="1"/>
</dbReference>
<name>A0ABD1EFP5_HYPHA</name>
<feature type="compositionally biased region" description="Basic and acidic residues" evidence="4">
    <location>
        <begin position="1207"/>
        <end position="1229"/>
    </location>
</feature>
<feature type="domain" description="DH" evidence="7">
    <location>
        <begin position="1460"/>
        <end position="1644"/>
    </location>
</feature>
<dbReference type="Gene3D" id="2.30.30.40">
    <property type="entry name" value="SH3 Domains"/>
    <property type="match status" value="1"/>
</dbReference>
<dbReference type="CDD" id="cd00160">
    <property type="entry name" value="RhoGEF"/>
    <property type="match status" value="1"/>
</dbReference>
<feature type="region of interest" description="Disordered" evidence="4">
    <location>
        <begin position="386"/>
        <end position="424"/>
    </location>
</feature>
<dbReference type="InterPro" id="IPR011993">
    <property type="entry name" value="PH-like_dom_sf"/>
</dbReference>
<dbReference type="Gene3D" id="2.30.29.30">
    <property type="entry name" value="Pleckstrin-homology domain (PH domain)/Phosphotyrosine-binding domain (PTB)"/>
    <property type="match status" value="1"/>
</dbReference>
<feature type="region of interest" description="Disordered" evidence="4">
    <location>
        <begin position="16"/>
        <end position="51"/>
    </location>
</feature>
<evidence type="ECO:0000313" key="8">
    <source>
        <dbReference type="EMBL" id="KAL1491966.1"/>
    </source>
</evidence>
<dbReference type="SMART" id="SM00325">
    <property type="entry name" value="RhoGEF"/>
    <property type="match status" value="1"/>
</dbReference>
<evidence type="ECO:0000313" key="9">
    <source>
        <dbReference type="Proteomes" id="UP001566132"/>
    </source>
</evidence>
<keyword evidence="1 3" id="KW-0728">SH3 domain</keyword>
<feature type="region of interest" description="Disordered" evidence="4">
    <location>
        <begin position="576"/>
        <end position="688"/>
    </location>
</feature>
<dbReference type="Gene3D" id="1.20.900.10">
    <property type="entry name" value="Dbl homology (DH) domain"/>
    <property type="match status" value="1"/>
</dbReference>
<dbReference type="Pfam" id="PF14604">
    <property type="entry name" value="SH3_9"/>
    <property type="match status" value="1"/>
</dbReference>
<dbReference type="Proteomes" id="UP001566132">
    <property type="component" value="Unassembled WGS sequence"/>
</dbReference>
<feature type="domain" description="SH3" evidence="5">
    <location>
        <begin position="1365"/>
        <end position="1424"/>
    </location>
</feature>
<evidence type="ECO:0000256" key="2">
    <source>
        <dbReference type="ARBA" id="ARBA00022658"/>
    </source>
</evidence>
<dbReference type="SUPFAM" id="SSF50044">
    <property type="entry name" value="SH3-domain"/>
    <property type="match status" value="1"/>
</dbReference>
<feature type="region of interest" description="Disordered" evidence="4">
    <location>
        <begin position="1315"/>
        <end position="1347"/>
    </location>
</feature>
<evidence type="ECO:0000259" key="5">
    <source>
        <dbReference type="PROSITE" id="PS50002"/>
    </source>
</evidence>
<feature type="compositionally biased region" description="Polar residues" evidence="4">
    <location>
        <begin position="178"/>
        <end position="196"/>
    </location>
</feature>
<evidence type="ECO:0000259" key="6">
    <source>
        <dbReference type="PROSITE" id="PS50003"/>
    </source>
</evidence>
<dbReference type="InterPro" id="IPR035899">
    <property type="entry name" value="DBL_dom_sf"/>
</dbReference>
<dbReference type="InterPro" id="IPR036028">
    <property type="entry name" value="SH3-like_dom_sf"/>
</dbReference>
<feature type="compositionally biased region" description="Low complexity" evidence="4">
    <location>
        <begin position="391"/>
        <end position="402"/>
    </location>
</feature>
<dbReference type="InterPro" id="IPR053086">
    <property type="entry name" value="RhoGEF_domain"/>
</dbReference>
<feature type="region of interest" description="Disordered" evidence="4">
    <location>
        <begin position="119"/>
        <end position="156"/>
    </location>
</feature>
<dbReference type="SMART" id="SM00326">
    <property type="entry name" value="SH3"/>
    <property type="match status" value="1"/>
</dbReference>
<feature type="compositionally biased region" description="Polar residues" evidence="4">
    <location>
        <begin position="142"/>
        <end position="154"/>
    </location>
</feature>
<feature type="compositionally biased region" description="Basic and acidic residues" evidence="4">
    <location>
        <begin position="843"/>
        <end position="866"/>
    </location>
</feature>
<organism evidence="8 9">
    <name type="scientific">Hypothenemus hampei</name>
    <name type="common">Coffee berry borer</name>
    <dbReference type="NCBI Taxonomy" id="57062"/>
    <lineage>
        <taxon>Eukaryota</taxon>
        <taxon>Metazoa</taxon>
        <taxon>Ecdysozoa</taxon>
        <taxon>Arthropoda</taxon>
        <taxon>Hexapoda</taxon>
        <taxon>Insecta</taxon>
        <taxon>Pterygota</taxon>
        <taxon>Neoptera</taxon>
        <taxon>Endopterygota</taxon>
        <taxon>Coleoptera</taxon>
        <taxon>Polyphaga</taxon>
        <taxon>Cucujiformia</taxon>
        <taxon>Curculionidae</taxon>
        <taxon>Scolytinae</taxon>
        <taxon>Hypothenemus</taxon>
    </lineage>
</organism>
<feature type="region of interest" description="Disordered" evidence="4">
    <location>
        <begin position="1290"/>
        <end position="1309"/>
    </location>
</feature>
<protein>
    <recommendedName>
        <fullName evidence="10">Spermatogenesis-associated protein 13</fullName>
    </recommendedName>
</protein>
<evidence type="ECO:0000256" key="4">
    <source>
        <dbReference type="SAM" id="MobiDB-lite"/>
    </source>
</evidence>
<dbReference type="InterPro" id="IPR001452">
    <property type="entry name" value="SH3_domain"/>
</dbReference>
<feature type="compositionally biased region" description="Polar residues" evidence="4">
    <location>
        <begin position="94"/>
        <end position="103"/>
    </location>
</feature>
<feature type="compositionally biased region" description="Basic residues" evidence="4">
    <location>
        <begin position="1116"/>
        <end position="1127"/>
    </location>
</feature>
<dbReference type="EMBL" id="JBDJPC010000009">
    <property type="protein sequence ID" value="KAL1491966.1"/>
    <property type="molecule type" value="Genomic_DNA"/>
</dbReference>
<feature type="compositionally biased region" description="Polar residues" evidence="4">
    <location>
        <begin position="1095"/>
        <end position="1107"/>
    </location>
</feature>
<feature type="region of interest" description="Disordered" evidence="4">
    <location>
        <begin position="815"/>
        <end position="942"/>
    </location>
</feature>
<dbReference type="InterPro" id="IPR001331">
    <property type="entry name" value="GDS_CDC24_CS"/>
</dbReference>
<dbReference type="Pfam" id="PF00621">
    <property type="entry name" value="RhoGEF"/>
    <property type="match status" value="1"/>
</dbReference>
<evidence type="ECO:0008006" key="10">
    <source>
        <dbReference type="Google" id="ProtNLM"/>
    </source>
</evidence>
<accession>A0ABD1EFP5</accession>
<dbReference type="InterPro" id="IPR001849">
    <property type="entry name" value="PH_domain"/>
</dbReference>
<keyword evidence="2" id="KW-0344">Guanine-nucleotide releasing factor</keyword>
<dbReference type="CDD" id="cd11828">
    <property type="entry name" value="SH3_ARHGEF9_like"/>
    <property type="match status" value="1"/>
</dbReference>